<keyword evidence="2" id="KW-1185">Reference proteome</keyword>
<evidence type="ECO:0000313" key="2">
    <source>
        <dbReference type="Proteomes" id="UP000252182"/>
    </source>
</evidence>
<dbReference type="RefSeq" id="WP_114563722.1">
    <property type="nucleotide sequence ID" value="NZ_CP031124.1"/>
</dbReference>
<dbReference type="OrthoDB" id="8235990at2"/>
<organism evidence="1 2">
    <name type="scientific">Ephemeroptericola cinctiostellae</name>
    <dbReference type="NCBI Taxonomy" id="2268024"/>
    <lineage>
        <taxon>Bacteria</taxon>
        <taxon>Pseudomonadati</taxon>
        <taxon>Pseudomonadota</taxon>
        <taxon>Betaproteobacteria</taxon>
        <taxon>Burkholderiales</taxon>
        <taxon>Burkholderiaceae</taxon>
        <taxon>Ephemeroptericola</taxon>
    </lineage>
</organism>
<dbReference type="EMBL" id="CP031124">
    <property type="protein sequence ID" value="AXF86671.1"/>
    <property type="molecule type" value="Genomic_DNA"/>
</dbReference>
<proteinExistence type="predicted"/>
<gene>
    <name evidence="1" type="ORF">DTO96_102426</name>
</gene>
<protein>
    <submittedName>
        <fullName evidence="1">Uncharacterized protein</fullName>
    </submittedName>
</protein>
<dbReference type="KEGG" id="hyf:DTO96_102426"/>
<sequence>MGREVRRVPADWLHPKNERTGNYKPLINNYFYSETAEEWMTEVRENGLQAALDEYGNPPDKNDYMPMWDENEKNHYMMYEDTSEGTPISPAFQTGEELAKWLVDSGAPYLAFQTASYDQWMHVIRGGIVMMTVTIADITSETYSPTENSSQQ</sequence>
<name>A0A345DE83_9BURK</name>
<evidence type="ECO:0000313" key="1">
    <source>
        <dbReference type="EMBL" id="AXF86671.1"/>
    </source>
</evidence>
<reference evidence="2" key="1">
    <citation type="submission" date="2018-07" db="EMBL/GenBank/DDBJ databases">
        <authorList>
            <person name="Kim H."/>
        </authorList>
    </citation>
    <scope>NUCLEOTIDE SEQUENCE [LARGE SCALE GENOMIC DNA]</scope>
    <source>
        <strain evidence="2">F02</strain>
    </source>
</reference>
<dbReference type="Proteomes" id="UP000252182">
    <property type="component" value="Chromosome"/>
</dbReference>
<dbReference type="AlphaFoldDB" id="A0A345DE83"/>
<accession>A0A345DE83</accession>